<name>A0AC34FJD6_9BILA</name>
<dbReference type="WBParaSite" id="ES5_v2.g17393.t1">
    <property type="protein sequence ID" value="ES5_v2.g17393.t1"/>
    <property type="gene ID" value="ES5_v2.g17393"/>
</dbReference>
<sequence>MQKDLPLADTPTMNIDSKMINADLSQSLDLLTMSSQQQQPNIESGKNRIVAEKSGSPKGLFVLAKNGKRRCRLPAYMIQQCHTLECVLDVFDDTSNDPIPLPITEECLKFMFKYANLFASEDFPPYKRPGHNKLFPSNFNKFFHGQLLLTLDLKHLAILYKAADYLQFDRLLDDITKCLMYHLDFEYTFKGPSLPQNKSPKTPRHNQWTNKTPENAGDKTIICTQGETPVRPLFYPKPNWSL</sequence>
<evidence type="ECO:0000313" key="2">
    <source>
        <dbReference type="WBParaSite" id="ES5_v2.g17393.t1"/>
    </source>
</evidence>
<accession>A0AC34FJD6</accession>
<dbReference type="Proteomes" id="UP000887579">
    <property type="component" value="Unplaced"/>
</dbReference>
<proteinExistence type="predicted"/>
<organism evidence="1 2">
    <name type="scientific">Panagrolaimus sp. ES5</name>
    <dbReference type="NCBI Taxonomy" id="591445"/>
    <lineage>
        <taxon>Eukaryota</taxon>
        <taxon>Metazoa</taxon>
        <taxon>Ecdysozoa</taxon>
        <taxon>Nematoda</taxon>
        <taxon>Chromadorea</taxon>
        <taxon>Rhabditida</taxon>
        <taxon>Tylenchina</taxon>
        <taxon>Panagrolaimomorpha</taxon>
        <taxon>Panagrolaimoidea</taxon>
        <taxon>Panagrolaimidae</taxon>
        <taxon>Panagrolaimus</taxon>
    </lineage>
</organism>
<protein>
    <submittedName>
        <fullName evidence="2">Uncharacterized protein</fullName>
    </submittedName>
</protein>
<reference evidence="2" key="1">
    <citation type="submission" date="2022-11" db="UniProtKB">
        <authorList>
            <consortium name="WormBaseParasite"/>
        </authorList>
    </citation>
    <scope>IDENTIFICATION</scope>
</reference>
<evidence type="ECO:0000313" key="1">
    <source>
        <dbReference type="Proteomes" id="UP000887579"/>
    </source>
</evidence>